<dbReference type="InterPro" id="IPR010760">
    <property type="entry name" value="DNA-repair_Swi5"/>
</dbReference>
<dbReference type="GO" id="GO:0006493">
    <property type="term" value="P:protein O-linked glycosylation"/>
    <property type="evidence" value="ECO:0007669"/>
    <property type="project" value="TreeGrafter"/>
</dbReference>
<keyword evidence="16" id="KW-0234">DNA repair</keyword>
<dbReference type="GO" id="GO:0000139">
    <property type="term" value="C:Golgi membrane"/>
    <property type="evidence" value="ECO:0007669"/>
    <property type="project" value="UniProtKB-SubCell"/>
</dbReference>
<keyword evidence="7" id="KW-0808">Transferase</keyword>
<dbReference type="Proteomes" id="UP000055048">
    <property type="component" value="Unassembled WGS sequence"/>
</dbReference>
<evidence type="ECO:0000256" key="6">
    <source>
        <dbReference type="ARBA" id="ARBA00022676"/>
    </source>
</evidence>
<dbReference type="SMART" id="SM01399">
    <property type="entry name" value="Sybindin"/>
    <property type="match status" value="1"/>
</dbReference>
<evidence type="ECO:0000256" key="7">
    <source>
        <dbReference type="ARBA" id="ARBA00022679"/>
    </source>
</evidence>
<dbReference type="SUPFAM" id="SSF64356">
    <property type="entry name" value="SNARE-like"/>
    <property type="match status" value="1"/>
</dbReference>
<dbReference type="InterPro" id="IPR002659">
    <property type="entry name" value="Glyco_trans_31"/>
</dbReference>
<dbReference type="Pfam" id="PF04099">
    <property type="entry name" value="Sybindin"/>
    <property type="match status" value="1"/>
</dbReference>
<dbReference type="GO" id="GO:0016758">
    <property type="term" value="F:hexosyltransferase activity"/>
    <property type="evidence" value="ECO:0007669"/>
    <property type="project" value="InterPro"/>
</dbReference>
<keyword evidence="15 17" id="KW-0472">Membrane</keyword>
<dbReference type="Gene3D" id="2.30.42.40">
    <property type="match status" value="1"/>
</dbReference>
<keyword evidence="10" id="KW-0256">Endoplasmic reticulum</keyword>
<keyword evidence="12" id="KW-0735">Signal-anchor</keyword>
<dbReference type="InterPro" id="IPR011012">
    <property type="entry name" value="Longin-like_dom_sf"/>
</dbReference>
<evidence type="ECO:0000256" key="3">
    <source>
        <dbReference type="ARBA" id="ARBA00008060"/>
    </source>
</evidence>
<dbReference type="Pfam" id="PF01762">
    <property type="entry name" value="Galactosyl_T"/>
    <property type="match status" value="1"/>
</dbReference>
<evidence type="ECO:0000256" key="12">
    <source>
        <dbReference type="ARBA" id="ARBA00022968"/>
    </source>
</evidence>
<evidence type="ECO:0000256" key="2">
    <source>
        <dbReference type="ARBA" id="ARBA00004323"/>
    </source>
</evidence>
<dbReference type="Gene3D" id="1.20.5.170">
    <property type="match status" value="1"/>
</dbReference>
<evidence type="ECO:0000256" key="17">
    <source>
        <dbReference type="SAM" id="Phobius"/>
    </source>
</evidence>
<dbReference type="AlphaFoldDB" id="A0A0V0TXJ0"/>
<evidence type="ECO:0000256" key="1">
    <source>
        <dbReference type="ARBA" id="ARBA00004240"/>
    </source>
</evidence>
<evidence type="ECO:0000313" key="19">
    <source>
        <dbReference type="Proteomes" id="UP000055048"/>
    </source>
</evidence>
<organism evidence="18 19">
    <name type="scientific">Trichinella murrelli</name>
    <dbReference type="NCBI Taxonomy" id="144512"/>
    <lineage>
        <taxon>Eukaryota</taxon>
        <taxon>Metazoa</taxon>
        <taxon>Ecdysozoa</taxon>
        <taxon>Nematoda</taxon>
        <taxon>Enoplea</taxon>
        <taxon>Dorylaimia</taxon>
        <taxon>Trichinellida</taxon>
        <taxon>Trichinellidae</taxon>
        <taxon>Trichinella</taxon>
    </lineage>
</organism>
<evidence type="ECO:0000256" key="9">
    <source>
        <dbReference type="ARBA" id="ARBA00022763"/>
    </source>
</evidence>
<evidence type="ECO:0000256" key="10">
    <source>
        <dbReference type="ARBA" id="ARBA00022824"/>
    </source>
</evidence>
<dbReference type="InterPro" id="IPR007233">
    <property type="entry name" value="TRAPPC"/>
</dbReference>
<dbReference type="Pfam" id="PF07061">
    <property type="entry name" value="Swi5"/>
    <property type="match status" value="1"/>
</dbReference>
<dbReference type="Gene3D" id="3.30.450.70">
    <property type="match status" value="1"/>
</dbReference>
<dbReference type="GO" id="GO:0030008">
    <property type="term" value="C:TRAPP complex"/>
    <property type="evidence" value="ECO:0007669"/>
    <property type="project" value="InterPro"/>
</dbReference>
<keyword evidence="8 17" id="KW-0812">Transmembrane</keyword>
<gene>
    <name evidence="18" type="primary">TRAPPC4</name>
    <name evidence="18" type="ORF">T05_10678</name>
</gene>
<proteinExistence type="inferred from homology"/>
<keyword evidence="6" id="KW-0328">Glycosyltransferase</keyword>
<dbReference type="OrthoDB" id="246406at2759"/>
<keyword evidence="13 17" id="KW-1133">Transmembrane helix</keyword>
<accession>A0A0V0TXJ0</accession>
<evidence type="ECO:0000256" key="13">
    <source>
        <dbReference type="ARBA" id="ARBA00022989"/>
    </source>
</evidence>
<evidence type="ECO:0000256" key="4">
    <source>
        <dbReference type="ARBA" id="ARBA00008661"/>
    </source>
</evidence>
<comment type="caution">
    <text evidence="18">The sequence shown here is derived from an EMBL/GenBank/DDBJ whole genome shotgun (WGS) entry which is preliminary data.</text>
</comment>
<dbReference type="EMBL" id="JYDJ01000111">
    <property type="protein sequence ID" value="KRX43756.1"/>
    <property type="molecule type" value="Genomic_DNA"/>
</dbReference>
<evidence type="ECO:0000313" key="18">
    <source>
        <dbReference type="EMBL" id="KRX43756.1"/>
    </source>
</evidence>
<dbReference type="CDD" id="cd14856">
    <property type="entry name" value="TRAPPC4_synbindin"/>
    <property type="match status" value="1"/>
</dbReference>
<evidence type="ECO:0000256" key="15">
    <source>
        <dbReference type="ARBA" id="ARBA00023136"/>
    </source>
</evidence>
<comment type="similarity">
    <text evidence="3">Belongs to the SWI5/SAE3 family.</text>
</comment>
<feature type="transmembrane region" description="Helical" evidence="17">
    <location>
        <begin position="432"/>
        <end position="452"/>
    </location>
</feature>
<evidence type="ECO:0000256" key="5">
    <source>
        <dbReference type="ARBA" id="ARBA00022448"/>
    </source>
</evidence>
<comment type="subcellular location">
    <subcellularLocation>
        <location evidence="1">Endoplasmic reticulum</location>
    </subcellularLocation>
    <subcellularLocation>
        <location evidence="2">Golgi apparatus membrane</location>
        <topology evidence="2">Single-pass type II membrane protein</topology>
    </subcellularLocation>
</comment>
<feature type="transmembrane region" description="Helical" evidence="17">
    <location>
        <begin position="401"/>
        <end position="420"/>
    </location>
</feature>
<evidence type="ECO:0000256" key="8">
    <source>
        <dbReference type="ARBA" id="ARBA00022692"/>
    </source>
</evidence>
<keyword evidence="19" id="KW-1185">Reference proteome</keyword>
<dbReference type="PANTHER" id="PTHR11214:SF3">
    <property type="entry name" value="BETA-1,3-GALACTOSYLTRANSFERASE 6"/>
    <property type="match status" value="1"/>
</dbReference>
<keyword evidence="14" id="KW-0333">Golgi apparatus</keyword>
<evidence type="ECO:0000256" key="11">
    <source>
        <dbReference type="ARBA" id="ARBA00022892"/>
    </source>
</evidence>
<name>A0A0V0TXJ0_9BILA</name>
<dbReference type="GO" id="GO:0016192">
    <property type="term" value="P:vesicle-mediated transport"/>
    <property type="evidence" value="ECO:0007669"/>
    <property type="project" value="UniProtKB-KW"/>
</dbReference>
<keyword evidence="11" id="KW-0931">ER-Golgi transport</keyword>
<dbReference type="PANTHER" id="PTHR11214">
    <property type="entry name" value="BETA-1,3-N-ACETYLGLUCOSAMINYLTRANSFERASE"/>
    <property type="match status" value="1"/>
</dbReference>
<evidence type="ECO:0000256" key="14">
    <source>
        <dbReference type="ARBA" id="ARBA00023034"/>
    </source>
</evidence>
<keyword evidence="9" id="KW-0227">DNA damage</keyword>
<dbReference type="GO" id="GO:0005783">
    <property type="term" value="C:endoplasmic reticulum"/>
    <property type="evidence" value="ECO:0007669"/>
    <property type="project" value="UniProtKB-SubCell"/>
</dbReference>
<protein>
    <submittedName>
        <fullName evidence="18">Trafficking protein particle complex subunit 4</fullName>
    </submittedName>
</protein>
<sequence>MFIVHAIGEQRLQSKQTSTSLPKFSCKFLTVPLIQLYLNVDIRILLTVAQFQFSFESNFVVEIKKLSSEETAPQSLSELLETEKALDTEIELLESRGYRVEDLDIYIEKLHVYNDLKDLCQMLLGQLAVLQEVTTRDLYKSFDLIFDCDYCPRGVDIEISFNYPIDIKLQLIDSRPTVAFGERNGVNVGYIVTEVNGRPVASGGRVESAPGMFFNLFDYLSDPNNFPLMMKFSKPGLTANEKIILSSMFHSFHAIGAQLSPCLGSGGICQLITDTFRLQCFQSYTGLKFLAICDLCTGDLEPLLHRLYELYSDYALKNPFYSLDMPIRCELFDQASIANFSYLTRLSSQCGYLVLNDDGAILASFGDLLYDEVTANTIYKMMITPQSGTLFRKLPWKMSSIYVLSCKIFIHFLLDVMNSVRQTGERRNFRLFYCWLILLILYLLSDIVTVFYCNVSQSIFSDSCLLEKESSMNFTNNMKNIILPEPCQASMHEFVVFVPVRVWDVDVRDAIRRTWMQNLNTDIRFKMFFVLALPVIDSIHAEAKLHNDVLLIDVVDSYFNISHKVHQALQWIDQNCPKVKYIIRVDPDVVLFKDRLMVYLEERWSPLIRTVVGYCRRLNCVVRMSTSKWCMPRHYFSPNIYPPFCAGYTYILTADLLKPILSHWPSSYFHLDDVLVTGLLASKVTNMRMISEEFLFDSEKPFDDFPCHRRGPIVAASYPDVEQLIFRWFAYQNRCAHKPNTFSLSIF</sequence>
<evidence type="ECO:0000256" key="16">
    <source>
        <dbReference type="ARBA" id="ARBA00023204"/>
    </source>
</evidence>
<reference evidence="18 19" key="1">
    <citation type="submission" date="2015-01" db="EMBL/GenBank/DDBJ databases">
        <title>Evolution of Trichinella species and genotypes.</title>
        <authorList>
            <person name="Korhonen P.K."/>
            <person name="Edoardo P."/>
            <person name="Giuseppe L.R."/>
            <person name="Gasser R.B."/>
        </authorList>
    </citation>
    <scope>NUCLEOTIDE SEQUENCE [LARGE SCALE GENOMIC DNA]</scope>
    <source>
        <strain evidence="18">ISS417</strain>
    </source>
</reference>
<dbReference type="STRING" id="144512.A0A0V0TXJ0"/>
<dbReference type="Gene3D" id="3.90.550.50">
    <property type="match status" value="1"/>
</dbReference>
<keyword evidence="5" id="KW-0813">Transport</keyword>
<dbReference type="GO" id="GO:0006281">
    <property type="term" value="P:DNA repair"/>
    <property type="evidence" value="ECO:0007669"/>
    <property type="project" value="UniProtKB-KW"/>
</dbReference>
<comment type="similarity">
    <text evidence="4">Belongs to the glycosyltransferase 31 family.</text>
</comment>